<dbReference type="InterPro" id="IPR008995">
    <property type="entry name" value="Mo/tungstate-bd_C_term_dom"/>
</dbReference>
<dbReference type="SMART" id="SM00382">
    <property type="entry name" value="AAA"/>
    <property type="match status" value="1"/>
</dbReference>
<dbReference type="Gene3D" id="3.40.50.300">
    <property type="entry name" value="P-loop containing nucleotide triphosphate hydrolases"/>
    <property type="match status" value="1"/>
</dbReference>
<dbReference type="InterPro" id="IPR013611">
    <property type="entry name" value="Transp-assoc_OB_typ2"/>
</dbReference>
<dbReference type="InterPro" id="IPR017871">
    <property type="entry name" value="ABC_transporter-like_CS"/>
</dbReference>
<sequence length="370" mass="39307">MSASGGTAARGRPVELVDVEMQFGDFLAVERTSLDIRAGEFFSILGPSGCGKTTILRMISGFIEPTAGRVLIGGEDMAGRGPNARPTALIFQNLALFPLMSVAENVAFGLEARGMSKARRRDRAEELLALVGLAGQGGKKPSEMSGGQRQRVAIARALAVEPAVLLLDEPLSALDLKLRQHMRAELKQIQRQTGVTFVFITHDQGEALMMSDRIAVMRRGRVEQIGTADEIYARPATPFVATFVGENNVFRGKVTGLDADTAEIASPFGPLRGRPGGRLAVGDEAMLFVRPERMRFANGTIPDAALPAELLRRDLEGSFVTLMFAAGGEPIRVQLANGEADSAAEPGSRHTIGFAAADARVLPAGGLAEG</sequence>
<dbReference type="GO" id="GO:0016887">
    <property type="term" value="F:ATP hydrolysis activity"/>
    <property type="evidence" value="ECO:0007669"/>
    <property type="project" value="InterPro"/>
</dbReference>
<dbReference type="Pfam" id="PF08402">
    <property type="entry name" value="TOBE_2"/>
    <property type="match status" value="1"/>
</dbReference>
<dbReference type="FunFam" id="3.40.50.300:FF:000425">
    <property type="entry name" value="Probable ABC transporter, ATP-binding subunit"/>
    <property type="match status" value="1"/>
</dbReference>
<protein>
    <submittedName>
        <fullName evidence="6">Spermidine/putrescine transport system ATP-binding protein</fullName>
    </submittedName>
</protein>
<dbReference type="PROSITE" id="PS50893">
    <property type="entry name" value="ABC_TRANSPORTER_2"/>
    <property type="match status" value="1"/>
</dbReference>
<dbReference type="AlphaFoldDB" id="A0A7W9FIZ2"/>
<dbReference type="GO" id="GO:0015697">
    <property type="term" value="P:quaternary ammonium group transport"/>
    <property type="evidence" value="ECO:0007669"/>
    <property type="project" value="UniProtKB-ARBA"/>
</dbReference>
<dbReference type="InterPro" id="IPR003439">
    <property type="entry name" value="ABC_transporter-like_ATP-bd"/>
</dbReference>
<dbReference type="InterPro" id="IPR027417">
    <property type="entry name" value="P-loop_NTPase"/>
</dbReference>
<evidence type="ECO:0000313" key="7">
    <source>
        <dbReference type="Proteomes" id="UP000523821"/>
    </source>
</evidence>
<evidence type="ECO:0000256" key="1">
    <source>
        <dbReference type="ARBA" id="ARBA00005417"/>
    </source>
</evidence>
<dbReference type="GO" id="GO:0043190">
    <property type="term" value="C:ATP-binding cassette (ABC) transporter complex"/>
    <property type="evidence" value="ECO:0007669"/>
    <property type="project" value="InterPro"/>
</dbReference>
<dbReference type="PROSITE" id="PS00211">
    <property type="entry name" value="ABC_TRANSPORTER_1"/>
    <property type="match status" value="1"/>
</dbReference>
<accession>A0A7W9FIZ2</accession>
<dbReference type="GO" id="GO:0005524">
    <property type="term" value="F:ATP binding"/>
    <property type="evidence" value="ECO:0007669"/>
    <property type="project" value="UniProtKB-KW"/>
</dbReference>
<dbReference type="Pfam" id="PF00005">
    <property type="entry name" value="ABC_tran"/>
    <property type="match status" value="1"/>
</dbReference>
<name>A0A7W9FIZ2_9HYPH</name>
<evidence type="ECO:0000256" key="4">
    <source>
        <dbReference type="ARBA" id="ARBA00022840"/>
    </source>
</evidence>
<reference evidence="6 7" key="1">
    <citation type="submission" date="2020-08" db="EMBL/GenBank/DDBJ databases">
        <title>Genomic Encyclopedia of Type Strains, Phase IV (KMG-IV): sequencing the most valuable type-strain genomes for metagenomic binning, comparative biology and taxonomic classification.</title>
        <authorList>
            <person name="Goeker M."/>
        </authorList>
    </citation>
    <scope>NUCLEOTIDE SEQUENCE [LARGE SCALE GENOMIC DNA]</scope>
    <source>
        <strain evidence="6 7">DSM 16268</strain>
    </source>
</reference>
<comment type="similarity">
    <text evidence="1">Belongs to the ABC transporter superfamily.</text>
</comment>
<dbReference type="SUPFAM" id="SSF52540">
    <property type="entry name" value="P-loop containing nucleoside triphosphate hydrolases"/>
    <property type="match status" value="1"/>
</dbReference>
<evidence type="ECO:0000256" key="2">
    <source>
        <dbReference type="ARBA" id="ARBA00022448"/>
    </source>
</evidence>
<dbReference type="RefSeq" id="WP_183851772.1">
    <property type="nucleotide sequence ID" value="NZ_JACHOO010000001.1"/>
</dbReference>
<dbReference type="EMBL" id="JACHOO010000001">
    <property type="protein sequence ID" value="MBB5751197.1"/>
    <property type="molecule type" value="Genomic_DNA"/>
</dbReference>
<keyword evidence="7" id="KW-1185">Reference proteome</keyword>
<organism evidence="6 7">
    <name type="scientific">Prosthecomicrobium pneumaticum</name>
    <dbReference type="NCBI Taxonomy" id="81895"/>
    <lineage>
        <taxon>Bacteria</taxon>
        <taxon>Pseudomonadati</taxon>
        <taxon>Pseudomonadota</taxon>
        <taxon>Alphaproteobacteria</taxon>
        <taxon>Hyphomicrobiales</taxon>
        <taxon>Kaistiaceae</taxon>
        <taxon>Prosthecomicrobium</taxon>
    </lineage>
</organism>
<keyword evidence="2" id="KW-0813">Transport</keyword>
<proteinExistence type="inferred from homology"/>
<evidence type="ECO:0000313" key="6">
    <source>
        <dbReference type="EMBL" id="MBB5751197.1"/>
    </source>
</evidence>
<dbReference type="Proteomes" id="UP000523821">
    <property type="component" value="Unassembled WGS sequence"/>
</dbReference>
<keyword evidence="4 6" id="KW-0067">ATP-binding</keyword>
<dbReference type="SUPFAM" id="SSF50331">
    <property type="entry name" value="MOP-like"/>
    <property type="match status" value="1"/>
</dbReference>
<dbReference type="PANTHER" id="PTHR42781">
    <property type="entry name" value="SPERMIDINE/PUTRESCINE IMPORT ATP-BINDING PROTEIN POTA"/>
    <property type="match status" value="1"/>
</dbReference>
<feature type="domain" description="ABC transporter" evidence="5">
    <location>
        <begin position="14"/>
        <end position="244"/>
    </location>
</feature>
<comment type="caution">
    <text evidence="6">The sequence shown here is derived from an EMBL/GenBank/DDBJ whole genome shotgun (WGS) entry which is preliminary data.</text>
</comment>
<evidence type="ECO:0000256" key="3">
    <source>
        <dbReference type="ARBA" id="ARBA00022741"/>
    </source>
</evidence>
<keyword evidence="3" id="KW-0547">Nucleotide-binding</keyword>
<dbReference type="InterPro" id="IPR050093">
    <property type="entry name" value="ABC_SmlMolc_Importer"/>
</dbReference>
<dbReference type="PANTHER" id="PTHR42781:SF4">
    <property type="entry name" value="SPERMIDINE_PUTRESCINE IMPORT ATP-BINDING PROTEIN POTA"/>
    <property type="match status" value="1"/>
</dbReference>
<dbReference type="GO" id="GO:0022857">
    <property type="term" value="F:transmembrane transporter activity"/>
    <property type="evidence" value="ECO:0007669"/>
    <property type="project" value="InterPro"/>
</dbReference>
<gene>
    <name evidence="6" type="ORF">GGQ63_000240</name>
</gene>
<dbReference type="InterPro" id="IPR003593">
    <property type="entry name" value="AAA+_ATPase"/>
</dbReference>
<evidence type="ECO:0000259" key="5">
    <source>
        <dbReference type="PROSITE" id="PS50893"/>
    </source>
</evidence>
<dbReference type="Gene3D" id="2.40.50.100">
    <property type="match status" value="1"/>
</dbReference>